<protein>
    <submittedName>
        <fullName evidence="2">Uncharacterized protein</fullName>
    </submittedName>
</protein>
<dbReference type="Proteomes" id="UP000887580">
    <property type="component" value="Unplaced"/>
</dbReference>
<evidence type="ECO:0000313" key="2">
    <source>
        <dbReference type="WBParaSite" id="PS1159_v2.g15060.t1"/>
    </source>
</evidence>
<dbReference type="WBParaSite" id="PS1159_v2.g15060.t1">
    <property type="protein sequence ID" value="PS1159_v2.g15060.t1"/>
    <property type="gene ID" value="PS1159_v2.g15060"/>
</dbReference>
<proteinExistence type="predicted"/>
<sequence length="210" mass="24789">MGRTFYTCNINKTGLLHLLRHASPRLYNFIIADNPDHSLLYHFLNENQKTLQDLKNDSIKFEYNFITIYNPCKIFVDKCPDINILQLLRLLSHADIFIVLNNLIAKRSEKPHIIQAATILLAVMSLTEYSPEKLEQFNKKLNLCRKNGFQICLKYKEPTDHWINGKILINLKRKSHDFVSKNLDLEMLPFHYLRYLCYGICNIENAKKRF</sequence>
<accession>A0AC35F8T6</accession>
<reference evidence="2" key="1">
    <citation type="submission" date="2022-11" db="UniProtKB">
        <authorList>
            <consortium name="WormBaseParasite"/>
        </authorList>
    </citation>
    <scope>IDENTIFICATION</scope>
</reference>
<organism evidence="1 2">
    <name type="scientific">Panagrolaimus sp. PS1159</name>
    <dbReference type="NCBI Taxonomy" id="55785"/>
    <lineage>
        <taxon>Eukaryota</taxon>
        <taxon>Metazoa</taxon>
        <taxon>Ecdysozoa</taxon>
        <taxon>Nematoda</taxon>
        <taxon>Chromadorea</taxon>
        <taxon>Rhabditida</taxon>
        <taxon>Tylenchina</taxon>
        <taxon>Panagrolaimomorpha</taxon>
        <taxon>Panagrolaimoidea</taxon>
        <taxon>Panagrolaimidae</taxon>
        <taxon>Panagrolaimus</taxon>
    </lineage>
</organism>
<evidence type="ECO:0000313" key="1">
    <source>
        <dbReference type="Proteomes" id="UP000887580"/>
    </source>
</evidence>
<name>A0AC35F8T6_9BILA</name>